<dbReference type="AlphaFoldDB" id="A0A1D2QQJ9"/>
<dbReference type="Proteomes" id="UP000242502">
    <property type="component" value="Unassembled WGS sequence"/>
</dbReference>
<reference evidence="1 2" key="1">
    <citation type="journal article" date="2016" name="Appl. Environ. Microbiol.">
        <title>Lack of Overt Genome Reduction in the Bryostatin-Producing Bryozoan Symbiont "Candidatus Endobugula sertula".</title>
        <authorList>
            <person name="Miller I.J."/>
            <person name="Vanee N."/>
            <person name="Fong S.S."/>
            <person name="Lim-Fong G.E."/>
            <person name="Kwan J.C."/>
        </authorList>
    </citation>
    <scope>NUCLEOTIDE SEQUENCE [LARGE SCALE GENOMIC DNA]</scope>
    <source>
        <strain evidence="1">AB1-4</strain>
    </source>
</reference>
<comment type="caution">
    <text evidence="1">The sequence shown here is derived from an EMBL/GenBank/DDBJ whole genome shotgun (WGS) entry which is preliminary data.</text>
</comment>
<organism evidence="1 2">
    <name type="scientific">Candidatus Endobugula sertula</name>
    <name type="common">Bugula neritina bacterial symbiont</name>
    <dbReference type="NCBI Taxonomy" id="62101"/>
    <lineage>
        <taxon>Bacteria</taxon>
        <taxon>Pseudomonadati</taxon>
        <taxon>Pseudomonadota</taxon>
        <taxon>Gammaproteobacteria</taxon>
        <taxon>Cellvibrionales</taxon>
        <taxon>Cellvibrionaceae</taxon>
        <taxon>Candidatus Endobugula</taxon>
    </lineage>
</organism>
<name>A0A1D2QQJ9_9GAMM</name>
<evidence type="ECO:0000313" key="2">
    <source>
        <dbReference type="Proteomes" id="UP000242502"/>
    </source>
</evidence>
<gene>
    <name evidence="1" type="ORF">AB835_06775</name>
</gene>
<accession>A0A1D2QQJ9</accession>
<dbReference type="STRING" id="62101.AB835_06775"/>
<proteinExistence type="predicted"/>
<protein>
    <submittedName>
        <fullName evidence="1">Uncharacterized protein</fullName>
    </submittedName>
</protein>
<dbReference type="EMBL" id="MDLC01000019">
    <property type="protein sequence ID" value="ODS23842.1"/>
    <property type="molecule type" value="Genomic_DNA"/>
</dbReference>
<sequence>MVLPFRVKNDLIDWQKVPNDPMFQLTFPNKDMLSPEHYEEIACAIRQKSPKRELDSIVNRIRKTFNPLLGVIAQAH</sequence>
<evidence type="ECO:0000313" key="1">
    <source>
        <dbReference type="EMBL" id="ODS23842.1"/>
    </source>
</evidence>